<proteinExistence type="inferred from homology"/>
<evidence type="ECO:0000256" key="2">
    <source>
        <dbReference type="ARBA" id="ARBA00022723"/>
    </source>
</evidence>
<feature type="binding site" evidence="5">
    <location>
        <position position="93"/>
    </location>
    <ligand>
        <name>Ca(2+)</name>
        <dbReference type="ChEBI" id="CHEBI:29108"/>
        <label>2</label>
    </ligand>
</feature>
<feature type="binding site" evidence="5">
    <location>
        <position position="102"/>
    </location>
    <ligand>
        <name>Ca(2+)</name>
        <dbReference type="ChEBI" id="CHEBI:29108"/>
        <label>2</label>
    </ligand>
</feature>
<dbReference type="PANTHER" id="PTHR11653">
    <property type="entry name" value="PARVALBUMIN ALPHA"/>
    <property type="match status" value="1"/>
</dbReference>
<name>A0A2U4A0X9_TURTR</name>
<dbReference type="CTD" id="5816"/>
<feature type="binding site" evidence="5">
    <location>
        <position position="58"/>
    </location>
    <ligand>
        <name>Ca(2+)</name>
        <dbReference type="ChEBI" id="CHEBI:29108"/>
        <label>1</label>
    </ligand>
</feature>
<dbReference type="CDD" id="cd16254">
    <property type="entry name" value="EFh_parvalbumin_alpha"/>
    <property type="match status" value="1"/>
</dbReference>
<sequence>MSMTDFLNAEDIMKAVGAFTAVDSFDHKKFFQMVGLKKKSPDEVKKIFHILDKDESGFIEEEELGSILKAFSPDARDLSAKEVKILLAAGDKDGDDKIGVDEFTALVAES</sequence>
<accession>A0A2U4A0X9</accession>
<dbReference type="InterPro" id="IPR002048">
    <property type="entry name" value="EF_hand_dom"/>
</dbReference>
<dbReference type="Gene3D" id="1.10.238.10">
    <property type="entry name" value="EF-hand"/>
    <property type="match status" value="1"/>
</dbReference>
<feature type="binding site" evidence="5">
    <location>
        <position position="63"/>
    </location>
    <ligand>
        <name>Ca(2+)</name>
        <dbReference type="ChEBI" id="CHEBI:29108"/>
        <label>1</label>
    </ligand>
</feature>
<dbReference type="PROSITE" id="PS00018">
    <property type="entry name" value="EF_HAND_1"/>
    <property type="match status" value="2"/>
</dbReference>
<feature type="binding site" evidence="5">
    <location>
        <position position="56"/>
    </location>
    <ligand>
        <name>Ca(2+)</name>
        <dbReference type="ChEBI" id="CHEBI:29108"/>
        <label>1</label>
    </ligand>
</feature>
<keyword evidence="3" id="KW-0677">Repeat</keyword>
<dbReference type="InterPro" id="IPR018247">
    <property type="entry name" value="EF_Hand_1_Ca_BS"/>
</dbReference>
<feature type="domain" description="EF-hand" evidence="7">
    <location>
        <begin position="39"/>
        <end position="74"/>
    </location>
</feature>
<dbReference type="RefSeq" id="XP_019774319.2">
    <property type="nucleotide sequence ID" value="XM_019918760.2"/>
</dbReference>
<dbReference type="GO" id="GO:0005509">
    <property type="term" value="F:calcium ion binding"/>
    <property type="evidence" value="ECO:0007669"/>
    <property type="project" value="UniProtKB-UniRule"/>
</dbReference>
<dbReference type="SMART" id="SM00054">
    <property type="entry name" value="EFh"/>
    <property type="match status" value="2"/>
</dbReference>
<feature type="binding site" evidence="5">
    <location>
        <position position="54"/>
    </location>
    <ligand>
        <name>Ca(2+)</name>
        <dbReference type="ChEBI" id="CHEBI:29108"/>
        <label>1</label>
    </ligand>
</feature>
<reference evidence="9" key="2">
    <citation type="submission" date="2025-08" db="UniProtKB">
        <authorList>
            <consortium name="RefSeq"/>
        </authorList>
    </citation>
    <scope>IDENTIFICATION</scope>
    <source>
        <tissue evidence="9">Spleen</tissue>
    </source>
</reference>
<dbReference type="Pfam" id="PF13499">
    <property type="entry name" value="EF-hand_7"/>
    <property type="match status" value="1"/>
</dbReference>
<feature type="binding site" evidence="5">
    <location>
        <position position="97"/>
    </location>
    <ligand>
        <name>Ca(2+)</name>
        <dbReference type="ChEBI" id="CHEBI:29108"/>
        <label>2</label>
    </ligand>
</feature>
<feature type="binding site" evidence="5">
    <location>
        <position position="95"/>
    </location>
    <ligand>
        <name>Ca(2+)</name>
        <dbReference type="ChEBI" id="CHEBI:29108"/>
        <label>2</label>
    </ligand>
</feature>
<dbReference type="PROSITE" id="PS50222">
    <property type="entry name" value="EF_HAND_2"/>
    <property type="match status" value="2"/>
</dbReference>
<keyword evidence="8" id="KW-1185">Reference proteome</keyword>
<dbReference type="PANTHER" id="PTHR11653:SF2">
    <property type="entry name" value="PARVALBUMIN ALPHA"/>
    <property type="match status" value="1"/>
</dbReference>
<dbReference type="OrthoDB" id="26525at2759"/>
<evidence type="ECO:0000313" key="9">
    <source>
        <dbReference type="RefSeq" id="XP_019774319.2"/>
    </source>
</evidence>
<comment type="function">
    <text evidence="6">In muscle, parvalbumin is thought to be involved in relaxation after contraction. It binds two calcium ions.</text>
</comment>
<dbReference type="AlphaFoldDB" id="A0A2U4A0X9"/>
<dbReference type="FunCoup" id="A0A2U4A0X9">
    <property type="interactions" value="17"/>
</dbReference>
<gene>
    <name evidence="9" type="primary">PVALB</name>
</gene>
<keyword evidence="2 5" id="KW-0479">Metal-binding</keyword>
<feature type="domain" description="EF-hand" evidence="7">
    <location>
        <begin position="78"/>
        <end position="110"/>
    </location>
</feature>
<reference evidence="8" key="1">
    <citation type="submission" date="2024-06" db="UniProtKB">
        <authorList>
            <consortium name="RefSeq"/>
        </authorList>
    </citation>
    <scope>NUCLEOTIDE SEQUENCE [LARGE SCALE GENOMIC DNA]</scope>
</reference>
<evidence type="ECO:0000313" key="8">
    <source>
        <dbReference type="Proteomes" id="UP000245320"/>
    </source>
</evidence>
<evidence type="ECO:0000256" key="6">
    <source>
        <dbReference type="RuleBase" id="RU368048"/>
    </source>
</evidence>
<dbReference type="FunFam" id="1.10.238.10:FF:000060">
    <property type="entry name" value="Parvalbumin, thymic"/>
    <property type="match status" value="1"/>
</dbReference>
<evidence type="ECO:0000256" key="5">
    <source>
        <dbReference type="PIRSR" id="PIRSR608080-1"/>
    </source>
</evidence>
<evidence type="ECO:0000256" key="4">
    <source>
        <dbReference type="ARBA" id="ARBA00022837"/>
    </source>
</evidence>
<evidence type="ECO:0000259" key="7">
    <source>
        <dbReference type="PROSITE" id="PS50222"/>
    </source>
</evidence>
<dbReference type="PRINTS" id="PR01697">
    <property type="entry name" value="PARVALBUMIN"/>
</dbReference>
<protein>
    <recommendedName>
        <fullName evidence="6">Parvalbumin</fullName>
    </recommendedName>
</protein>
<evidence type="ECO:0000256" key="1">
    <source>
        <dbReference type="ARBA" id="ARBA00009753"/>
    </source>
</evidence>
<dbReference type="InParanoid" id="A0A2U4A0X9"/>
<dbReference type="STRING" id="9739.ENSTTRP00000006310"/>
<feature type="binding site" evidence="5">
    <location>
        <position position="52"/>
    </location>
    <ligand>
        <name>Ca(2+)</name>
        <dbReference type="ChEBI" id="CHEBI:29108"/>
        <label>1</label>
    </ligand>
</feature>
<feature type="binding site" evidence="5">
    <location>
        <position position="91"/>
    </location>
    <ligand>
        <name>Ca(2+)</name>
        <dbReference type="ChEBI" id="CHEBI:29108"/>
        <label>2</label>
    </ligand>
</feature>
<comment type="similarity">
    <text evidence="1 6">Belongs to the parvalbumin family.</text>
</comment>
<keyword evidence="4 5" id="KW-0106">Calcium</keyword>
<dbReference type="SUPFAM" id="SSF47473">
    <property type="entry name" value="EF-hand"/>
    <property type="match status" value="1"/>
</dbReference>
<dbReference type="Proteomes" id="UP000245320">
    <property type="component" value="Chromosome 11"/>
</dbReference>
<dbReference type="InterPro" id="IPR011992">
    <property type="entry name" value="EF-hand-dom_pair"/>
</dbReference>
<organism evidence="8 9">
    <name type="scientific">Tursiops truncatus</name>
    <name type="common">Atlantic bottle-nosed dolphin</name>
    <name type="synonym">Delphinus truncatus</name>
    <dbReference type="NCBI Taxonomy" id="9739"/>
    <lineage>
        <taxon>Eukaryota</taxon>
        <taxon>Metazoa</taxon>
        <taxon>Chordata</taxon>
        <taxon>Craniata</taxon>
        <taxon>Vertebrata</taxon>
        <taxon>Euteleostomi</taxon>
        <taxon>Mammalia</taxon>
        <taxon>Eutheria</taxon>
        <taxon>Laurasiatheria</taxon>
        <taxon>Artiodactyla</taxon>
        <taxon>Whippomorpha</taxon>
        <taxon>Cetacea</taxon>
        <taxon>Odontoceti</taxon>
        <taxon>Delphinidae</taxon>
        <taxon>Tursiops</taxon>
    </lineage>
</organism>
<dbReference type="InterPro" id="IPR008080">
    <property type="entry name" value="Parvalbumin"/>
</dbReference>
<dbReference type="GO" id="GO:0005737">
    <property type="term" value="C:cytoplasm"/>
    <property type="evidence" value="ECO:0007669"/>
    <property type="project" value="TreeGrafter"/>
</dbReference>
<evidence type="ECO:0000256" key="3">
    <source>
        <dbReference type="ARBA" id="ARBA00022737"/>
    </source>
</evidence>